<organism evidence="1 2">
    <name type="scientific">Pontibacter lucknowensis</name>
    <dbReference type="NCBI Taxonomy" id="1077936"/>
    <lineage>
        <taxon>Bacteria</taxon>
        <taxon>Pseudomonadati</taxon>
        <taxon>Bacteroidota</taxon>
        <taxon>Cytophagia</taxon>
        <taxon>Cytophagales</taxon>
        <taxon>Hymenobacteraceae</taxon>
        <taxon>Pontibacter</taxon>
    </lineage>
</organism>
<evidence type="ECO:0000313" key="2">
    <source>
        <dbReference type="Proteomes" id="UP000185924"/>
    </source>
</evidence>
<dbReference type="AlphaFoldDB" id="A0A1N6Y4M7"/>
<dbReference type="STRING" id="1077936.SAMN05421545_2258"/>
<reference evidence="2" key="1">
    <citation type="submission" date="2017-01" db="EMBL/GenBank/DDBJ databases">
        <authorList>
            <person name="Varghese N."/>
            <person name="Submissions S."/>
        </authorList>
    </citation>
    <scope>NUCLEOTIDE SEQUENCE [LARGE SCALE GENOMIC DNA]</scope>
    <source>
        <strain evidence="2">DM9</strain>
    </source>
</reference>
<sequence>MKNFVRSFYDFNRDSPQERQERNQLYPELAKFHIALREEMSEEEYQEFFRAEKEANKHLMIPNPNPSNQWIRM</sequence>
<gene>
    <name evidence="1" type="ORF">SAMN05421545_2258</name>
</gene>
<keyword evidence="2" id="KW-1185">Reference proteome</keyword>
<evidence type="ECO:0000313" key="1">
    <source>
        <dbReference type="EMBL" id="SIR09530.1"/>
    </source>
</evidence>
<dbReference type="Proteomes" id="UP000185924">
    <property type="component" value="Unassembled WGS sequence"/>
</dbReference>
<dbReference type="EMBL" id="FTNM01000003">
    <property type="protein sequence ID" value="SIR09530.1"/>
    <property type="molecule type" value="Genomic_DNA"/>
</dbReference>
<protein>
    <submittedName>
        <fullName evidence="1">Uncharacterized protein</fullName>
    </submittedName>
</protein>
<proteinExistence type="predicted"/>
<dbReference type="OrthoDB" id="853729at2"/>
<name>A0A1N6Y4M7_9BACT</name>
<dbReference type="RefSeq" id="WP_007658962.1">
    <property type="nucleotide sequence ID" value="NZ_FTNM01000003.1"/>
</dbReference>
<accession>A0A1N6Y4M7</accession>